<dbReference type="SUPFAM" id="SSF161111">
    <property type="entry name" value="Cation efflux protein transmembrane domain-like"/>
    <property type="match status" value="1"/>
</dbReference>
<keyword evidence="3" id="KW-0864">Zinc transport</keyword>
<keyword evidence="3" id="KW-0862">Zinc</keyword>
<organism evidence="8 9">
    <name type="scientific">Brumimicrobium salinarum</name>
    <dbReference type="NCBI Taxonomy" id="2058658"/>
    <lineage>
        <taxon>Bacteria</taxon>
        <taxon>Pseudomonadati</taxon>
        <taxon>Bacteroidota</taxon>
        <taxon>Flavobacteriia</taxon>
        <taxon>Flavobacteriales</taxon>
        <taxon>Crocinitomicaceae</taxon>
        <taxon>Brumimicrobium</taxon>
    </lineage>
</organism>
<protein>
    <submittedName>
        <fullName evidence="8">Cation transporter</fullName>
    </submittedName>
</protein>
<dbReference type="InterPro" id="IPR027469">
    <property type="entry name" value="Cation_efflux_TMD_sf"/>
</dbReference>
<dbReference type="InterPro" id="IPR050681">
    <property type="entry name" value="CDF/SLC30A"/>
</dbReference>
<evidence type="ECO:0000256" key="2">
    <source>
        <dbReference type="ARBA" id="ARBA00022692"/>
    </source>
</evidence>
<feature type="domain" description="Cation efflux protein transmembrane" evidence="7">
    <location>
        <begin position="15"/>
        <end position="201"/>
    </location>
</feature>
<dbReference type="InterPro" id="IPR058533">
    <property type="entry name" value="Cation_efflux_TM"/>
</dbReference>
<dbReference type="InterPro" id="IPR002524">
    <property type="entry name" value="Cation_efflux"/>
</dbReference>
<dbReference type="Proteomes" id="UP000236654">
    <property type="component" value="Unassembled WGS sequence"/>
</dbReference>
<evidence type="ECO:0000256" key="1">
    <source>
        <dbReference type="ARBA" id="ARBA00004141"/>
    </source>
</evidence>
<feature type="transmembrane region" description="Helical" evidence="6">
    <location>
        <begin position="17"/>
        <end position="36"/>
    </location>
</feature>
<feature type="transmembrane region" description="Helical" evidence="6">
    <location>
        <begin position="178"/>
        <end position="196"/>
    </location>
</feature>
<evidence type="ECO:0000256" key="4">
    <source>
        <dbReference type="ARBA" id="ARBA00022989"/>
    </source>
</evidence>
<comment type="subcellular location">
    <subcellularLocation>
        <location evidence="1">Membrane</location>
        <topology evidence="1">Multi-pass membrane protein</topology>
    </subcellularLocation>
</comment>
<dbReference type="NCBIfam" id="TIGR01297">
    <property type="entry name" value="CDF"/>
    <property type="match status" value="1"/>
</dbReference>
<dbReference type="EMBL" id="PJNI01000009">
    <property type="protein sequence ID" value="PKR80463.1"/>
    <property type="molecule type" value="Genomic_DNA"/>
</dbReference>
<evidence type="ECO:0000259" key="7">
    <source>
        <dbReference type="Pfam" id="PF01545"/>
    </source>
</evidence>
<feature type="transmembrane region" description="Helical" evidence="6">
    <location>
        <begin position="116"/>
        <end position="134"/>
    </location>
</feature>
<dbReference type="PANTHER" id="PTHR11562:SF17">
    <property type="entry name" value="RE54080P-RELATED"/>
    <property type="match status" value="1"/>
</dbReference>
<accession>A0A2I0R1K3</accession>
<dbReference type="RefSeq" id="WP_101334633.1">
    <property type="nucleotide sequence ID" value="NZ_PJNI01000009.1"/>
</dbReference>
<evidence type="ECO:0000256" key="3">
    <source>
        <dbReference type="ARBA" id="ARBA00022906"/>
    </source>
</evidence>
<keyword evidence="4 6" id="KW-1133">Transmembrane helix</keyword>
<dbReference type="PANTHER" id="PTHR11562">
    <property type="entry name" value="CATION EFFLUX PROTEIN/ ZINC TRANSPORTER"/>
    <property type="match status" value="1"/>
</dbReference>
<keyword evidence="3" id="KW-0406">Ion transport</keyword>
<dbReference type="Gene3D" id="1.20.1510.10">
    <property type="entry name" value="Cation efflux protein transmembrane domain"/>
    <property type="match status" value="1"/>
</dbReference>
<feature type="transmembrane region" description="Helical" evidence="6">
    <location>
        <begin position="80"/>
        <end position="104"/>
    </location>
</feature>
<dbReference type="AlphaFoldDB" id="A0A2I0R1K3"/>
<evidence type="ECO:0000313" key="8">
    <source>
        <dbReference type="EMBL" id="PKR80463.1"/>
    </source>
</evidence>
<evidence type="ECO:0000256" key="5">
    <source>
        <dbReference type="ARBA" id="ARBA00023136"/>
    </source>
</evidence>
<proteinExistence type="predicted"/>
<dbReference type="Pfam" id="PF01545">
    <property type="entry name" value="Cation_efflux"/>
    <property type="match status" value="1"/>
</dbReference>
<keyword evidence="3" id="KW-0813">Transport</keyword>
<keyword evidence="5 6" id="KW-0472">Membrane</keyword>
<gene>
    <name evidence="8" type="ORF">CW751_08790</name>
</gene>
<keyword evidence="2 6" id="KW-0812">Transmembrane</keyword>
<evidence type="ECO:0000256" key="6">
    <source>
        <dbReference type="SAM" id="Phobius"/>
    </source>
</evidence>
<dbReference type="GO" id="GO:0005886">
    <property type="term" value="C:plasma membrane"/>
    <property type="evidence" value="ECO:0007669"/>
    <property type="project" value="TreeGrafter"/>
</dbReference>
<dbReference type="GO" id="GO:0005385">
    <property type="term" value="F:zinc ion transmembrane transporter activity"/>
    <property type="evidence" value="ECO:0007669"/>
    <property type="project" value="TreeGrafter"/>
</dbReference>
<sequence>MAHNHSHDHSSTKNLKLAFWMNLGFSIFEIIGGIYVNSVAIISDAIHDLGDSLSLGSAWYLEKKSKQSADKKFSFGYARYSLLGALINSLILMVGSGFVIYAAIDRLIYPEDSDALGMIAFAVVGVIVNGIVVLRMRSSTKLNERVVFWHMLEDVLGWVAVLIAAIVIYFYPTPYIDPILSLAITAYILYGVIGRLKETLYFFLQGMPKEIDLSKIRKEIINLPNVQSMHHTHCWSLDGENHVFTTHLKLEHINKFDEIIEVKDKVKTILKDNQFSHYTVETELDKEKCSFS</sequence>
<dbReference type="OrthoDB" id="9809646at2"/>
<evidence type="ECO:0000313" key="9">
    <source>
        <dbReference type="Proteomes" id="UP000236654"/>
    </source>
</evidence>
<name>A0A2I0R1K3_9FLAO</name>
<comment type="caution">
    <text evidence="8">The sequence shown here is derived from an EMBL/GenBank/DDBJ whole genome shotgun (WGS) entry which is preliminary data.</text>
</comment>
<feature type="transmembrane region" description="Helical" evidence="6">
    <location>
        <begin position="155"/>
        <end position="172"/>
    </location>
</feature>
<reference evidence="8 9" key="1">
    <citation type="submission" date="2017-12" db="EMBL/GenBank/DDBJ databases">
        <title>The draft genome sequence of Brumimicrobium saltpan LHR20.</title>
        <authorList>
            <person name="Do Z.-J."/>
            <person name="Luo H.-R."/>
        </authorList>
    </citation>
    <scope>NUCLEOTIDE SEQUENCE [LARGE SCALE GENOMIC DNA]</scope>
    <source>
        <strain evidence="8 9">LHR20</strain>
    </source>
</reference>
<keyword evidence="9" id="KW-1185">Reference proteome</keyword>